<evidence type="ECO:0000256" key="5">
    <source>
        <dbReference type="ARBA" id="ARBA00022801"/>
    </source>
</evidence>
<feature type="signal peptide" evidence="9">
    <location>
        <begin position="1"/>
        <end position="21"/>
    </location>
</feature>
<evidence type="ECO:0000256" key="2">
    <source>
        <dbReference type="ARBA" id="ARBA00008486"/>
    </source>
</evidence>
<evidence type="ECO:0000256" key="9">
    <source>
        <dbReference type="SAM" id="SignalP"/>
    </source>
</evidence>
<feature type="chain" id="PRO_5046922612" description="beta-lactamase" evidence="9">
    <location>
        <begin position="22"/>
        <end position="171"/>
    </location>
</feature>
<dbReference type="EC" id="3.5.2.6" evidence="3"/>
<dbReference type="RefSeq" id="WP_229933143.1">
    <property type="nucleotide sequence ID" value="NZ_CAJHOF010000012.1"/>
</dbReference>
<organism evidence="10 11">
    <name type="scientific">Campylobacter majalis</name>
    <dbReference type="NCBI Taxonomy" id="2790656"/>
    <lineage>
        <taxon>Bacteria</taxon>
        <taxon>Pseudomonadati</taxon>
        <taxon>Campylobacterota</taxon>
        <taxon>Epsilonproteobacteria</taxon>
        <taxon>Campylobacterales</taxon>
        <taxon>Campylobacteraceae</taxon>
        <taxon>Campylobacter</taxon>
    </lineage>
</organism>
<dbReference type="Proteomes" id="UP000789803">
    <property type="component" value="Unassembled WGS sequence"/>
</dbReference>
<gene>
    <name evidence="10" type="primary">hcpC_2</name>
    <name evidence="10" type="ORF">LMG7974_01352</name>
</gene>
<evidence type="ECO:0000256" key="1">
    <source>
        <dbReference type="ARBA" id="ARBA00001526"/>
    </source>
</evidence>
<dbReference type="SUPFAM" id="SSF81901">
    <property type="entry name" value="HCP-like"/>
    <property type="match status" value="1"/>
</dbReference>
<evidence type="ECO:0000313" key="10">
    <source>
        <dbReference type="EMBL" id="CAD7289120.1"/>
    </source>
</evidence>
<evidence type="ECO:0000256" key="7">
    <source>
        <dbReference type="ARBA" id="ARBA00023157"/>
    </source>
</evidence>
<comment type="catalytic activity">
    <reaction evidence="1">
        <text>a beta-lactam + H2O = a substituted beta-amino acid</text>
        <dbReference type="Rhea" id="RHEA:20401"/>
        <dbReference type="ChEBI" id="CHEBI:15377"/>
        <dbReference type="ChEBI" id="CHEBI:35627"/>
        <dbReference type="ChEBI" id="CHEBI:140347"/>
        <dbReference type="EC" id="3.5.2.6"/>
    </reaction>
</comment>
<sequence>MKKLLIMLVACCALMAGGSEAYTGGVKPSGESILENEYDKSAAIFKESCEKGHLYNCYNLAKFYLDGRGVIQSEANAIKYYQIACDGKLPYACSELAIIWQQNGDVKKANEQFNHACDLGDDKACLALAVAYFDGNGVKKDLQKAKKLSQKSCKMGNEIACKAYENIKNSK</sequence>
<dbReference type="PANTHER" id="PTHR13891:SF1">
    <property type="entry name" value="CYTOCHROME C OXIDASE ASSEMBLY FACTOR 7"/>
    <property type="match status" value="1"/>
</dbReference>
<comment type="similarity">
    <text evidence="2">Belongs to the hcp beta-lactamase family.</text>
</comment>
<dbReference type="Gene3D" id="1.25.40.10">
    <property type="entry name" value="Tetratricopeptide repeat domain"/>
    <property type="match status" value="1"/>
</dbReference>
<evidence type="ECO:0000256" key="6">
    <source>
        <dbReference type="ARBA" id="ARBA00022803"/>
    </source>
</evidence>
<name>A0ABM8Q8A5_9BACT</name>
<reference evidence="10 11" key="1">
    <citation type="submission" date="2020-11" db="EMBL/GenBank/DDBJ databases">
        <authorList>
            <person name="Peeters C."/>
        </authorList>
    </citation>
    <scope>NUCLEOTIDE SEQUENCE [LARGE SCALE GENOMIC DNA]</scope>
    <source>
        <strain evidence="10 11">LMG 7974</strain>
    </source>
</reference>
<keyword evidence="8" id="KW-0046">Antibiotic resistance</keyword>
<accession>A0ABM8Q8A5</accession>
<protein>
    <recommendedName>
        <fullName evidence="3">beta-lactamase</fullName>
        <ecNumber evidence="3">3.5.2.6</ecNumber>
    </recommendedName>
</protein>
<keyword evidence="5 10" id="KW-0378">Hydrolase</keyword>
<dbReference type="GO" id="GO:0008800">
    <property type="term" value="F:beta-lactamase activity"/>
    <property type="evidence" value="ECO:0007669"/>
    <property type="project" value="UniProtKB-EC"/>
</dbReference>
<keyword evidence="9" id="KW-0732">Signal</keyword>
<keyword evidence="7" id="KW-1015">Disulfide bond</keyword>
<dbReference type="Pfam" id="PF08238">
    <property type="entry name" value="Sel1"/>
    <property type="match status" value="3"/>
</dbReference>
<proteinExistence type="inferred from homology"/>
<dbReference type="InterPro" id="IPR011990">
    <property type="entry name" value="TPR-like_helical_dom_sf"/>
</dbReference>
<evidence type="ECO:0000256" key="4">
    <source>
        <dbReference type="ARBA" id="ARBA00022737"/>
    </source>
</evidence>
<dbReference type="EMBL" id="CAJHOF010000012">
    <property type="protein sequence ID" value="CAD7289120.1"/>
    <property type="molecule type" value="Genomic_DNA"/>
</dbReference>
<dbReference type="InterPro" id="IPR006597">
    <property type="entry name" value="Sel1-like"/>
</dbReference>
<dbReference type="SMART" id="SM00671">
    <property type="entry name" value="SEL1"/>
    <property type="match status" value="3"/>
</dbReference>
<keyword evidence="4" id="KW-0677">Repeat</keyword>
<keyword evidence="6" id="KW-0802">TPR repeat</keyword>
<dbReference type="PANTHER" id="PTHR13891">
    <property type="entry name" value="CYTOCHROME C OXIDASE ASSEMBLY FACTOR 7"/>
    <property type="match status" value="1"/>
</dbReference>
<keyword evidence="11" id="KW-1185">Reference proteome</keyword>
<evidence type="ECO:0000256" key="3">
    <source>
        <dbReference type="ARBA" id="ARBA00012865"/>
    </source>
</evidence>
<comment type="caution">
    <text evidence="10">The sequence shown here is derived from an EMBL/GenBank/DDBJ whole genome shotgun (WGS) entry which is preliminary data.</text>
</comment>
<dbReference type="InterPro" id="IPR040239">
    <property type="entry name" value="HcpB-like"/>
</dbReference>
<evidence type="ECO:0000256" key="8">
    <source>
        <dbReference type="ARBA" id="ARBA00023251"/>
    </source>
</evidence>
<evidence type="ECO:0000313" key="11">
    <source>
        <dbReference type="Proteomes" id="UP000789803"/>
    </source>
</evidence>